<dbReference type="AlphaFoldDB" id="A0A938YU72"/>
<reference evidence="2" key="1">
    <citation type="submission" date="2021-01" db="EMBL/GenBank/DDBJ databases">
        <title>Active Sulfur Cycling in an Early Earth Analoge.</title>
        <authorList>
            <person name="Hahn C.R."/>
            <person name="Youssef N.H."/>
            <person name="Elshahed M."/>
        </authorList>
    </citation>
    <scope>NUCLEOTIDE SEQUENCE</scope>
    <source>
        <strain evidence="2">Zod_Metabat.1151</strain>
    </source>
</reference>
<keyword evidence="1" id="KW-0812">Transmembrane</keyword>
<keyword evidence="1" id="KW-0472">Membrane</keyword>
<dbReference type="Proteomes" id="UP000809243">
    <property type="component" value="Unassembled WGS sequence"/>
</dbReference>
<dbReference type="EMBL" id="JAFGDB010000033">
    <property type="protein sequence ID" value="MBN2067229.1"/>
    <property type="molecule type" value="Genomic_DNA"/>
</dbReference>
<evidence type="ECO:0000313" key="3">
    <source>
        <dbReference type="Proteomes" id="UP000809243"/>
    </source>
</evidence>
<organism evidence="2 3">
    <name type="scientific">Candidatus Iainarchaeum sp</name>
    <dbReference type="NCBI Taxonomy" id="3101447"/>
    <lineage>
        <taxon>Archaea</taxon>
        <taxon>Candidatus Iainarchaeota</taxon>
        <taxon>Candidatus Iainarchaeia</taxon>
        <taxon>Candidatus Iainarchaeales</taxon>
        <taxon>Candidatus Iainarchaeaceae</taxon>
        <taxon>Candidatus Iainarchaeum</taxon>
    </lineage>
</organism>
<accession>A0A938YU72</accession>
<proteinExistence type="predicted"/>
<feature type="transmembrane region" description="Helical" evidence="1">
    <location>
        <begin position="151"/>
        <end position="174"/>
    </location>
</feature>
<name>A0A938YU72_9ARCH</name>
<sequence>MSAIKPFRYIAFLIAIPATLVLLPFSVFLFFKFKKIFGRLRDNVLKQDFLDLKTDLSAAEVEYASNKIHLQGFPTKHGFIGELLKLNHSKAVSLDFIGNKLLVKKIASNEAPSFLQKTNAKEMFEEWKAGAEKIGSLFFILGGNFVLKASFWALAGINFLLTFFLAFLFIFFLFLVAPPPTILIFKRVDFLGTVLSAFFIFAVIANIALFAIYALWKMSRYEGKEEGVKKMMYEYQKSVLLNAILNRLVEGRFDEETSLNYFLMYGEYGAFAIASHAAKKLDLELIEIMVE</sequence>
<comment type="caution">
    <text evidence="2">The sequence shown here is derived from an EMBL/GenBank/DDBJ whole genome shotgun (WGS) entry which is preliminary data.</text>
</comment>
<evidence type="ECO:0000313" key="2">
    <source>
        <dbReference type="EMBL" id="MBN2067229.1"/>
    </source>
</evidence>
<gene>
    <name evidence="2" type="ORF">JW744_02060</name>
</gene>
<evidence type="ECO:0000256" key="1">
    <source>
        <dbReference type="SAM" id="Phobius"/>
    </source>
</evidence>
<protein>
    <submittedName>
        <fullName evidence="2">Uncharacterized protein</fullName>
    </submittedName>
</protein>
<feature type="transmembrane region" description="Helical" evidence="1">
    <location>
        <begin position="6"/>
        <end position="31"/>
    </location>
</feature>
<feature type="transmembrane region" description="Helical" evidence="1">
    <location>
        <begin position="194"/>
        <end position="216"/>
    </location>
</feature>
<keyword evidence="1" id="KW-1133">Transmembrane helix</keyword>